<proteinExistence type="predicted"/>
<dbReference type="Gene3D" id="1.10.10.10">
    <property type="entry name" value="Winged helix-like DNA-binding domain superfamily/Winged helix DNA-binding domain"/>
    <property type="match status" value="1"/>
</dbReference>
<evidence type="ECO:0000259" key="1">
    <source>
        <dbReference type="PROSITE" id="PS50995"/>
    </source>
</evidence>
<dbReference type="AlphaFoldDB" id="A0A1G9AGD6"/>
<dbReference type="EMBL" id="FNEE01000013">
    <property type="protein sequence ID" value="SDK26293.1"/>
    <property type="molecule type" value="Genomic_DNA"/>
</dbReference>
<reference evidence="3" key="1">
    <citation type="submission" date="2016-10" db="EMBL/GenBank/DDBJ databases">
        <authorList>
            <person name="Varghese N."/>
            <person name="Submissions S."/>
        </authorList>
    </citation>
    <scope>NUCLEOTIDE SEQUENCE [LARGE SCALE GENOMIC DNA]</scope>
    <source>
        <strain evidence="3">CGMCC 1.11022</strain>
    </source>
</reference>
<organism evidence="2 3">
    <name type="scientific">Mesorhizobium muleiense</name>
    <dbReference type="NCBI Taxonomy" id="1004279"/>
    <lineage>
        <taxon>Bacteria</taxon>
        <taxon>Pseudomonadati</taxon>
        <taxon>Pseudomonadota</taxon>
        <taxon>Alphaproteobacteria</taxon>
        <taxon>Hyphomicrobiales</taxon>
        <taxon>Phyllobacteriaceae</taxon>
        <taxon>Mesorhizobium</taxon>
    </lineage>
</organism>
<dbReference type="SMART" id="SM00347">
    <property type="entry name" value="HTH_MARR"/>
    <property type="match status" value="1"/>
</dbReference>
<dbReference type="GO" id="GO:0006950">
    <property type="term" value="P:response to stress"/>
    <property type="evidence" value="ECO:0007669"/>
    <property type="project" value="TreeGrafter"/>
</dbReference>
<dbReference type="Proteomes" id="UP000198894">
    <property type="component" value="Unassembled WGS sequence"/>
</dbReference>
<dbReference type="InterPro" id="IPR039422">
    <property type="entry name" value="MarR/SlyA-like"/>
</dbReference>
<evidence type="ECO:0000313" key="2">
    <source>
        <dbReference type="EMBL" id="SDK26293.1"/>
    </source>
</evidence>
<dbReference type="InterPro" id="IPR036388">
    <property type="entry name" value="WH-like_DNA-bd_sf"/>
</dbReference>
<dbReference type="PRINTS" id="PR00598">
    <property type="entry name" value="HTHMARR"/>
</dbReference>
<evidence type="ECO:0000313" key="3">
    <source>
        <dbReference type="Proteomes" id="UP000198894"/>
    </source>
</evidence>
<dbReference type="SUPFAM" id="SSF46785">
    <property type="entry name" value="Winged helix' DNA-binding domain"/>
    <property type="match status" value="1"/>
</dbReference>
<name>A0A1G9AGD6_9HYPH</name>
<dbReference type="Pfam" id="PF01047">
    <property type="entry name" value="MarR"/>
    <property type="match status" value="1"/>
</dbReference>
<keyword evidence="2" id="KW-0238">DNA-binding</keyword>
<dbReference type="PANTHER" id="PTHR33164:SF95">
    <property type="entry name" value="TRANSCRIPTIONAL REGULATOR"/>
    <property type="match status" value="1"/>
</dbReference>
<dbReference type="GO" id="GO:0003677">
    <property type="term" value="F:DNA binding"/>
    <property type="evidence" value="ECO:0007669"/>
    <property type="project" value="UniProtKB-KW"/>
</dbReference>
<dbReference type="InterPro" id="IPR036390">
    <property type="entry name" value="WH_DNA-bd_sf"/>
</dbReference>
<gene>
    <name evidence="2" type="ORF">SAMN05428953_11381</name>
</gene>
<keyword evidence="3" id="KW-1185">Reference proteome</keyword>
<dbReference type="InterPro" id="IPR000835">
    <property type="entry name" value="HTH_MarR-typ"/>
</dbReference>
<dbReference type="PANTHER" id="PTHR33164">
    <property type="entry name" value="TRANSCRIPTIONAL REGULATOR, MARR FAMILY"/>
    <property type="match status" value="1"/>
</dbReference>
<accession>A0A1G9AGD6</accession>
<feature type="domain" description="HTH marR-type" evidence="1">
    <location>
        <begin position="29"/>
        <end position="158"/>
    </location>
</feature>
<dbReference type="GO" id="GO:0003700">
    <property type="term" value="F:DNA-binding transcription factor activity"/>
    <property type="evidence" value="ECO:0007669"/>
    <property type="project" value="InterPro"/>
</dbReference>
<protein>
    <submittedName>
        <fullName evidence="2">DNA-binding transcriptional regulator, MarR family</fullName>
    </submittedName>
</protein>
<dbReference type="PROSITE" id="PS50995">
    <property type="entry name" value="HTH_MARR_2"/>
    <property type="match status" value="1"/>
</dbReference>
<sequence>MGRTAVSAEDIKLKLVEAEEPDENDYRLQEQVGFILRKAHQRHVSIFAAHIADLTPPQFAALAKLHDVGETSQNQLGSLIAMDAATVKGVIDRLKARGLVELSKHEVDKRRLLVNLTAEGRKAVERLIPIAREITEETLAPLSSKEAAIFMRLLAKLA</sequence>